<dbReference type="Proteomes" id="UP001495147">
    <property type="component" value="Unassembled WGS sequence"/>
</dbReference>
<keyword evidence="3" id="KW-0812">Transmembrane</keyword>
<organism evidence="7 8">
    <name type="scientific">Roseateles paludis</name>
    <dbReference type="NCBI Taxonomy" id="3145238"/>
    <lineage>
        <taxon>Bacteria</taxon>
        <taxon>Pseudomonadati</taxon>
        <taxon>Pseudomonadota</taxon>
        <taxon>Betaproteobacteria</taxon>
        <taxon>Burkholderiales</taxon>
        <taxon>Sphaerotilaceae</taxon>
        <taxon>Roseateles</taxon>
    </lineage>
</organism>
<evidence type="ECO:0000259" key="6">
    <source>
        <dbReference type="Pfam" id="PF25989"/>
    </source>
</evidence>
<dbReference type="NCBIfam" id="TIGR01730">
    <property type="entry name" value="RND_mfp"/>
    <property type="match status" value="1"/>
</dbReference>
<dbReference type="InterPro" id="IPR058625">
    <property type="entry name" value="MdtA-like_BSH"/>
</dbReference>
<dbReference type="PANTHER" id="PTHR30469">
    <property type="entry name" value="MULTIDRUG RESISTANCE PROTEIN MDTA"/>
    <property type="match status" value="1"/>
</dbReference>
<keyword evidence="3" id="KW-0472">Membrane</keyword>
<feature type="transmembrane region" description="Helical" evidence="3">
    <location>
        <begin position="30"/>
        <end position="50"/>
    </location>
</feature>
<name>A0ABV0G1Q9_9BURK</name>
<dbReference type="Gene3D" id="2.40.30.170">
    <property type="match status" value="1"/>
</dbReference>
<reference evidence="7 8" key="1">
    <citation type="submission" date="2024-05" db="EMBL/GenBank/DDBJ databases">
        <title>Roseateles sp. DJS-2-20 16S ribosomal RNA gene Genome sequencing and assembly.</title>
        <authorList>
            <person name="Woo H."/>
        </authorList>
    </citation>
    <scope>NUCLEOTIDE SEQUENCE [LARGE SCALE GENOMIC DNA]</scope>
    <source>
        <strain evidence="7 8">DJS-2-20</strain>
    </source>
</reference>
<dbReference type="InterPro" id="IPR058792">
    <property type="entry name" value="Beta-barrel_RND_2"/>
</dbReference>
<comment type="similarity">
    <text evidence="1">Belongs to the membrane fusion protein (MFP) (TC 8.A.1) family.</text>
</comment>
<dbReference type="Gene3D" id="2.40.420.20">
    <property type="match status" value="1"/>
</dbReference>
<dbReference type="InterPro" id="IPR058637">
    <property type="entry name" value="YknX-like_C"/>
</dbReference>
<gene>
    <name evidence="7" type="ORF">ABDJ85_09330</name>
</gene>
<feature type="domain" description="YknX-like C-terminal permuted SH3-like" evidence="6">
    <location>
        <begin position="355"/>
        <end position="417"/>
    </location>
</feature>
<keyword evidence="8" id="KW-1185">Reference proteome</keyword>
<dbReference type="Gene3D" id="1.10.287.470">
    <property type="entry name" value="Helix hairpin bin"/>
    <property type="match status" value="1"/>
</dbReference>
<feature type="domain" description="Multidrug resistance protein MdtA-like barrel-sandwich hybrid" evidence="4">
    <location>
        <begin position="86"/>
        <end position="232"/>
    </location>
</feature>
<dbReference type="Pfam" id="PF25917">
    <property type="entry name" value="BSH_RND"/>
    <property type="match status" value="1"/>
</dbReference>
<dbReference type="Gene3D" id="2.40.50.100">
    <property type="match status" value="1"/>
</dbReference>
<evidence type="ECO:0000313" key="7">
    <source>
        <dbReference type="EMBL" id="MEO3691669.1"/>
    </source>
</evidence>
<keyword evidence="3" id="KW-1133">Transmembrane helix</keyword>
<feature type="domain" description="CusB-like beta-barrel" evidence="5">
    <location>
        <begin position="256"/>
        <end position="329"/>
    </location>
</feature>
<evidence type="ECO:0000313" key="8">
    <source>
        <dbReference type="Proteomes" id="UP001495147"/>
    </source>
</evidence>
<protein>
    <submittedName>
        <fullName evidence="7">Efflux RND transporter periplasmic adaptor subunit</fullName>
    </submittedName>
</protein>
<dbReference type="EMBL" id="JBDPZD010000002">
    <property type="protein sequence ID" value="MEO3691669.1"/>
    <property type="molecule type" value="Genomic_DNA"/>
</dbReference>
<dbReference type="RefSeq" id="WP_347704484.1">
    <property type="nucleotide sequence ID" value="NZ_JBDPZD010000002.1"/>
</dbReference>
<dbReference type="InterPro" id="IPR006143">
    <property type="entry name" value="RND_pump_MFP"/>
</dbReference>
<accession>A0ABV0G1Q9</accession>
<dbReference type="Pfam" id="PF25989">
    <property type="entry name" value="YknX_C"/>
    <property type="match status" value="1"/>
</dbReference>
<dbReference type="SUPFAM" id="SSF111369">
    <property type="entry name" value="HlyD-like secretion proteins"/>
    <property type="match status" value="1"/>
</dbReference>
<evidence type="ECO:0000259" key="5">
    <source>
        <dbReference type="Pfam" id="PF25954"/>
    </source>
</evidence>
<proteinExistence type="inferred from homology"/>
<dbReference type="PANTHER" id="PTHR30469:SF38">
    <property type="entry name" value="HLYD FAMILY SECRETION PROTEIN"/>
    <property type="match status" value="1"/>
</dbReference>
<keyword evidence="2" id="KW-0175">Coiled coil</keyword>
<sequence length="422" mass="44408">MRPIIDPQLVNQLRIDKDLREDADQGVPKWVWAGVGVLALGLAAAGAWWWQSHRPVPVQTVMATASNAGRAGSAVLQATGYVTAKRQATVATQITGTLTQVLIEEGDVVKPGQIMARLDDTALRASLNAAQAQTEVTAANVNQLQAQLAQVEADAKRTAELAGQGVVTKQVAEQSRTSVATLKAQLESARKQAEASKAQLAQAKVNFDFTVVRAPFGGVITAKAAQVGEIISPLSAGGGFTRTGVGTIVDMDSLEIEVDVNESYIAQVQPNMPVESVLQAYPDWRIPSHVIAVIPTADRGKATVKVRVGLDQKDARIVPNMGVRVAFLQKQDKATKDANKADAPKPPVGVLLAPTAIVERGGDKVVFLVQDGRAVQRSVTTAPQAIDGKTLVTQGLKAGDSVIATPPETLRDGMAVVVGPSN</sequence>
<dbReference type="Pfam" id="PF25954">
    <property type="entry name" value="Beta-barrel_RND_2"/>
    <property type="match status" value="1"/>
</dbReference>
<comment type="caution">
    <text evidence="7">The sequence shown here is derived from an EMBL/GenBank/DDBJ whole genome shotgun (WGS) entry which is preliminary data.</text>
</comment>
<evidence type="ECO:0000259" key="4">
    <source>
        <dbReference type="Pfam" id="PF25917"/>
    </source>
</evidence>
<evidence type="ECO:0000256" key="2">
    <source>
        <dbReference type="SAM" id="Coils"/>
    </source>
</evidence>
<evidence type="ECO:0000256" key="3">
    <source>
        <dbReference type="SAM" id="Phobius"/>
    </source>
</evidence>
<evidence type="ECO:0000256" key="1">
    <source>
        <dbReference type="ARBA" id="ARBA00009477"/>
    </source>
</evidence>
<feature type="coiled-coil region" evidence="2">
    <location>
        <begin position="127"/>
        <end position="206"/>
    </location>
</feature>